<evidence type="ECO:0000313" key="2">
    <source>
        <dbReference type="EMBL" id="RSH87491.1"/>
    </source>
</evidence>
<evidence type="ECO:0000313" key="3">
    <source>
        <dbReference type="Proteomes" id="UP000279259"/>
    </source>
</evidence>
<sequence>MAGSFGANFFSTGYANGGCKPSGSSFNSKRKRTSWTNEDFEYEQAKHMRVRSPQLDRRATFPLNPPELMTDHSNSASDEDQDQSMDMDGDGDHDMDGMEEGSSFQGLDGPSHESRMGIGYSFGDGGSGGFGFGPGAEEDEEEEEMDFGSTQKPVSPYPSLTAHPNPHHFTNASSSFAGHAHARATSPFAAQAFSTTLRAPGHTSPRSSTHGILQPAMASALPFNATDVDKARAQHGPQCTRIPKLVLSQYPDPITGKKSMWTMCEDCGACEPAQM</sequence>
<dbReference type="OrthoDB" id="2574468at2759"/>
<dbReference type="EMBL" id="RSCD01000017">
    <property type="protein sequence ID" value="RSH87491.1"/>
    <property type="molecule type" value="Genomic_DNA"/>
</dbReference>
<reference evidence="2 3" key="1">
    <citation type="submission" date="2018-11" db="EMBL/GenBank/DDBJ databases">
        <title>Genome sequence of Saitozyma podzolica DSM 27192.</title>
        <authorList>
            <person name="Aliyu H."/>
            <person name="Gorte O."/>
            <person name="Ochsenreither K."/>
        </authorList>
    </citation>
    <scope>NUCLEOTIDE SEQUENCE [LARGE SCALE GENOMIC DNA]</scope>
    <source>
        <strain evidence="2 3">DSM 27192</strain>
    </source>
</reference>
<protein>
    <submittedName>
        <fullName evidence="2">Uncharacterized protein</fullName>
    </submittedName>
</protein>
<evidence type="ECO:0000256" key="1">
    <source>
        <dbReference type="SAM" id="MobiDB-lite"/>
    </source>
</evidence>
<name>A0A427Y8S4_9TREE</name>
<proteinExistence type="predicted"/>
<dbReference type="AlphaFoldDB" id="A0A427Y8S4"/>
<feature type="region of interest" description="Disordered" evidence="1">
    <location>
        <begin position="11"/>
        <end position="109"/>
    </location>
</feature>
<organism evidence="2 3">
    <name type="scientific">Saitozyma podzolica</name>
    <dbReference type="NCBI Taxonomy" id="1890683"/>
    <lineage>
        <taxon>Eukaryota</taxon>
        <taxon>Fungi</taxon>
        <taxon>Dikarya</taxon>
        <taxon>Basidiomycota</taxon>
        <taxon>Agaricomycotina</taxon>
        <taxon>Tremellomycetes</taxon>
        <taxon>Tremellales</taxon>
        <taxon>Trimorphomycetaceae</taxon>
        <taxon>Saitozyma</taxon>
    </lineage>
</organism>
<gene>
    <name evidence="2" type="ORF">EHS25_003401</name>
</gene>
<dbReference type="Proteomes" id="UP000279259">
    <property type="component" value="Unassembled WGS sequence"/>
</dbReference>
<accession>A0A427Y8S4</accession>
<keyword evidence="3" id="KW-1185">Reference proteome</keyword>
<comment type="caution">
    <text evidence="2">The sequence shown here is derived from an EMBL/GenBank/DDBJ whole genome shotgun (WGS) entry which is preliminary data.</text>
</comment>
<feature type="compositionally biased region" description="Acidic residues" evidence="1">
    <location>
        <begin position="77"/>
        <end position="89"/>
    </location>
</feature>